<evidence type="ECO:0000256" key="1">
    <source>
        <dbReference type="SAM" id="Phobius"/>
    </source>
</evidence>
<dbReference type="EMBL" id="ML977508">
    <property type="protein sequence ID" value="KAF2128473.1"/>
    <property type="molecule type" value="Genomic_DNA"/>
</dbReference>
<feature type="transmembrane region" description="Helical" evidence="1">
    <location>
        <begin position="152"/>
        <end position="170"/>
    </location>
</feature>
<feature type="transmembrane region" description="Helical" evidence="1">
    <location>
        <begin position="241"/>
        <end position="260"/>
    </location>
</feature>
<sequence>SFNSMNSTIAIVSWVPEPEGRGTIGLVWSCLVTIFLCTWSAIHPNLPAPTDSQLRRFGRHVGHVFIALVAPEYTVLFAVEHFLMARKSPGWSLLQCFFLTMGGYALQTISDTEDEPPVRIKPQQLVSYFESGKLAWPEVSVSDIEDRSKADWIVKLVTLVQVTWFVAQVIGRALQGLTVTTLELFTLGNVFCAAVMYILWWHKPFDVRTPIVLRIKSPLPELAHVISIVDLEDTLPKKRRIPGWSTIAATLVFGGLLVVGWQFHFPSSVEELLWRISSIGVITLSLVAALMAWSVNVVNLLWWEKTFARFVVISMVLYTLLRLYMFVEMFIGLRAVPADVYKTPQWSQYFPSFG</sequence>
<protein>
    <submittedName>
        <fullName evidence="2">Uncharacterized protein</fullName>
    </submittedName>
</protein>
<feature type="transmembrane region" description="Helical" evidence="1">
    <location>
        <begin position="307"/>
        <end position="327"/>
    </location>
</feature>
<accession>A0A6A6AB81</accession>
<feature type="transmembrane region" description="Helical" evidence="1">
    <location>
        <begin position="23"/>
        <end position="42"/>
    </location>
</feature>
<feature type="transmembrane region" description="Helical" evidence="1">
    <location>
        <begin position="272"/>
        <end position="295"/>
    </location>
</feature>
<keyword evidence="3" id="KW-1185">Reference proteome</keyword>
<feature type="transmembrane region" description="Helical" evidence="1">
    <location>
        <begin position="62"/>
        <end position="79"/>
    </location>
</feature>
<reference evidence="2" key="1">
    <citation type="journal article" date="2020" name="Stud. Mycol.">
        <title>101 Dothideomycetes genomes: a test case for predicting lifestyles and emergence of pathogens.</title>
        <authorList>
            <person name="Haridas S."/>
            <person name="Albert R."/>
            <person name="Binder M."/>
            <person name="Bloem J."/>
            <person name="Labutti K."/>
            <person name="Salamov A."/>
            <person name="Andreopoulos B."/>
            <person name="Baker S."/>
            <person name="Barry K."/>
            <person name="Bills G."/>
            <person name="Bluhm B."/>
            <person name="Cannon C."/>
            <person name="Castanera R."/>
            <person name="Culley D."/>
            <person name="Daum C."/>
            <person name="Ezra D."/>
            <person name="Gonzalez J."/>
            <person name="Henrissat B."/>
            <person name="Kuo A."/>
            <person name="Liang C."/>
            <person name="Lipzen A."/>
            <person name="Lutzoni F."/>
            <person name="Magnuson J."/>
            <person name="Mondo S."/>
            <person name="Nolan M."/>
            <person name="Ohm R."/>
            <person name="Pangilinan J."/>
            <person name="Park H.-J."/>
            <person name="Ramirez L."/>
            <person name="Alfaro M."/>
            <person name="Sun H."/>
            <person name="Tritt A."/>
            <person name="Yoshinaga Y."/>
            <person name="Zwiers L.-H."/>
            <person name="Turgeon B."/>
            <person name="Goodwin S."/>
            <person name="Spatafora J."/>
            <person name="Crous P."/>
            <person name="Grigoriev I."/>
        </authorList>
    </citation>
    <scope>NUCLEOTIDE SEQUENCE</scope>
    <source>
        <strain evidence="2">CBS 119687</strain>
    </source>
</reference>
<organism evidence="2 3">
    <name type="scientific">Dothidotthia symphoricarpi CBS 119687</name>
    <dbReference type="NCBI Taxonomy" id="1392245"/>
    <lineage>
        <taxon>Eukaryota</taxon>
        <taxon>Fungi</taxon>
        <taxon>Dikarya</taxon>
        <taxon>Ascomycota</taxon>
        <taxon>Pezizomycotina</taxon>
        <taxon>Dothideomycetes</taxon>
        <taxon>Pleosporomycetidae</taxon>
        <taxon>Pleosporales</taxon>
        <taxon>Dothidotthiaceae</taxon>
        <taxon>Dothidotthia</taxon>
    </lineage>
</organism>
<feature type="transmembrane region" description="Helical" evidence="1">
    <location>
        <begin position="182"/>
        <end position="200"/>
    </location>
</feature>
<keyword evidence="1" id="KW-0812">Transmembrane</keyword>
<dbReference type="OrthoDB" id="3061561at2759"/>
<name>A0A6A6AB81_9PLEO</name>
<dbReference type="GeneID" id="54404286"/>
<dbReference type="Proteomes" id="UP000799771">
    <property type="component" value="Unassembled WGS sequence"/>
</dbReference>
<dbReference type="RefSeq" id="XP_033522862.1">
    <property type="nucleotide sequence ID" value="XM_033663854.1"/>
</dbReference>
<proteinExistence type="predicted"/>
<dbReference type="AlphaFoldDB" id="A0A6A6AB81"/>
<gene>
    <name evidence="2" type="ORF">P153DRAFT_292789</name>
</gene>
<evidence type="ECO:0000313" key="3">
    <source>
        <dbReference type="Proteomes" id="UP000799771"/>
    </source>
</evidence>
<dbReference type="PANTHER" id="PTHR35043:SF7">
    <property type="entry name" value="TRANSCRIPTION FACTOR DOMAIN-CONTAINING PROTEIN"/>
    <property type="match status" value="1"/>
</dbReference>
<evidence type="ECO:0000313" key="2">
    <source>
        <dbReference type="EMBL" id="KAF2128473.1"/>
    </source>
</evidence>
<keyword evidence="1" id="KW-0472">Membrane</keyword>
<dbReference type="PANTHER" id="PTHR35043">
    <property type="entry name" value="TRANSCRIPTION FACTOR DOMAIN-CONTAINING PROTEIN"/>
    <property type="match status" value="1"/>
</dbReference>
<keyword evidence="1" id="KW-1133">Transmembrane helix</keyword>
<feature type="non-terminal residue" evidence="2">
    <location>
        <position position="1"/>
    </location>
</feature>